<feature type="chain" id="PRO_5040263477" description="cellulase" evidence="9">
    <location>
        <begin position="21"/>
        <end position="188"/>
    </location>
</feature>
<organism evidence="11 12">
    <name type="scientific">Parascedosporium putredinis</name>
    <dbReference type="NCBI Taxonomy" id="1442378"/>
    <lineage>
        <taxon>Eukaryota</taxon>
        <taxon>Fungi</taxon>
        <taxon>Dikarya</taxon>
        <taxon>Ascomycota</taxon>
        <taxon>Pezizomycotina</taxon>
        <taxon>Sordariomycetes</taxon>
        <taxon>Hypocreomycetidae</taxon>
        <taxon>Microascales</taxon>
        <taxon>Microascaceae</taxon>
        <taxon>Parascedosporium</taxon>
    </lineage>
</organism>
<protein>
    <recommendedName>
        <fullName evidence="3">cellulase</fullName>
        <ecNumber evidence="3">3.2.1.4</ecNumber>
    </recommendedName>
</protein>
<keyword evidence="8" id="KW-0624">Polysaccharide degradation</keyword>
<feature type="signal peptide" evidence="9">
    <location>
        <begin position="1"/>
        <end position="20"/>
    </location>
</feature>
<dbReference type="InterPro" id="IPR000334">
    <property type="entry name" value="Glyco_hydro_45"/>
</dbReference>
<evidence type="ECO:0000313" key="12">
    <source>
        <dbReference type="Proteomes" id="UP000838763"/>
    </source>
</evidence>
<evidence type="ECO:0000256" key="4">
    <source>
        <dbReference type="ARBA" id="ARBA00022801"/>
    </source>
</evidence>
<dbReference type="PANTHER" id="PTHR39730">
    <property type="entry name" value="ENDOGLUCANASE 1"/>
    <property type="match status" value="1"/>
</dbReference>
<feature type="domain" description="Glycosyl hydrolases family 45 active site" evidence="10">
    <location>
        <begin position="38"/>
        <end position="184"/>
    </location>
</feature>
<keyword evidence="4" id="KW-0378">Hydrolase</keyword>
<comment type="similarity">
    <text evidence="2">Belongs to the glycosyl hydrolase 45 (cellulase K) family.</text>
</comment>
<dbReference type="Gene3D" id="2.40.40.10">
    <property type="entry name" value="RlpA-like domain"/>
    <property type="match status" value="1"/>
</dbReference>
<evidence type="ECO:0000256" key="9">
    <source>
        <dbReference type="SAM" id="SignalP"/>
    </source>
</evidence>
<proteinExistence type="inferred from homology"/>
<evidence type="ECO:0000256" key="3">
    <source>
        <dbReference type="ARBA" id="ARBA00012601"/>
    </source>
</evidence>
<keyword evidence="12" id="KW-1185">Reference proteome</keyword>
<dbReference type="Proteomes" id="UP000838763">
    <property type="component" value="Unassembled WGS sequence"/>
</dbReference>
<dbReference type="PANTHER" id="PTHR39730:SF1">
    <property type="entry name" value="ENDOGLUCANASE 1"/>
    <property type="match status" value="1"/>
</dbReference>
<comment type="caution">
    <text evidence="11">The sequence shown here is derived from an EMBL/GenBank/DDBJ whole genome shotgun (WGS) entry which is preliminary data.</text>
</comment>
<evidence type="ECO:0000256" key="7">
    <source>
        <dbReference type="ARBA" id="ARBA00023295"/>
    </source>
</evidence>
<keyword evidence="6" id="KW-0119">Carbohydrate metabolism</keyword>
<evidence type="ECO:0000313" key="11">
    <source>
        <dbReference type="EMBL" id="CAI4218634.1"/>
    </source>
</evidence>
<dbReference type="InterPro" id="IPR052288">
    <property type="entry name" value="GH45_Enzymes"/>
</dbReference>
<evidence type="ECO:0000256" key="1">
    <source>
        <dbReference type="ARBA" id="ARBA00000966"/>
    </source>
</evidence>
<evidence type="ECO:0000256" key="6">
    <source>
        <dbReference type="ARBA" id="ARBA00023277"/>
    </source>
</evidence>
<evidence type="ECO:0000256" key="8">
    <source>
        <dbReference type="ARBA" id="ARBA00023326"/>
    </source>
</evidence>
<dbReference type="CDD" id="cd22278">
    <property type="entry name" value="DPBB_GH45_endoglucanase"/>
    <property type="match status" value="1"/>
</dbReference>
<keyword evidence="7" id="KW-0326">Glycosidase</keyword>
<keyword evidence="9" id="KW-0732">Signal</keyword>
<sequence length="188" mass="20352">MKVTLATLAAIAPFVIGAAAQASGSGATTRYWDCCKPSPWAVDDNLAYGWAAVRINGQTESDWCCACYELTFTSGPVNGKKMIVQATNTGGDLGENHFDIAVSADARRRCRHFQRLHRPVGIAPNGWGERYGGISNGADCDSFPEKLKPGCKWRFDWFGGADNPTVTFQQVQCPAEIVEKSGCQRNGI</sequence>
<dbReference type="InterPro" id="IPR036908">
    <property type="entry name" value="RlpA-like_sf"/>
</dbReference>
<dbReference type="AlphaFoldDB" id="A0A9P1MCR1"/>
<dbReference type="GO" id="GO:0030245">
    <property type="term" value="P:cellulose catabolic process"/>
    <property type="evidence" value="ECO:0007669"/>
    <property type="project" value="UniProtKB-KW"/>
</dbReference>
<dbReference type="OrthoDB" id="10035502at2759"/>
<dbReference type="EMBL" id="CALLCH030000018">
    <property type="protein sequence ID" value="CAI4218634.1"/>
    <property type="molecule type" value="Genomic_DNA"/>
</dbReference>
<dbReference type="EC" id="3.2.1.4" evidence="3"/>
<dbReference type="SUPFAM" id="SSF50685">
    <property type="entry name" value="Barwin-like endoglucanases"/>
    <property type="match status" value="1"/>
</dbReference>
<evidence type="ECO:0000259" key="10">
    <source>
        <dbReference type="Pfam" id="PF02015"/>
    </source>
</evidence>
<reference evidence="11" key="1">
    <citation type="submission" date="2022-11" db="EMBL/GenBank/DDBJ databases">
        <authorList>
            <person name="Scott C."/>
            <person name="Bruce N."/>
        </authorList>
    </citation>
    <scope>NUCLEOTIDE SEQUENCE</scope>
</reference>
<name>A0A9P1MCR1_9PEZI</name>
<gene>
    <name evidence="11" type="ORF">PPNO1_LOCUS8213</name>
</gene>
<comment type="catalytic activity">
    <reaction evidence="1">
        <text>Endohydrolysis of (1-&gt;4)-beta-D-glucosidic linkages in cellulose, lichenin and cereal beta-D-glucans.</text>
        <dbReference type="EC" id="3.2.1.4"/>
    </reaction>
</comment>
<evidence type="ECO:0000256" key="2">
    <source>
        <dbReference type="ARBA" id="ARBA00007793"/>
    </source>
</evidence>
<dbReference type="Pfam" id="PF02015">
    <property type="entry name" value="Glyco_hydro_45"/>
    <property type="match status" value="1"/>
</dbReference>
<accession>A0A9P1MCR1</accession>
<evidence type="ECO:0000256" key="5">
    <source>
        <dbReference type="ARBA" id="ARBA00023001"/>
    </source>
</evidence>
<keyword evidence="5" id="KW-0136">Cellulose degradation</keyword>
<dbReference type="GO" id="GO:0008810">
    <property type="term" value="F:cellulase activity"/>
    <property type="evidence" value="ECO:0007669"/>
    <property type="project" value="UniProtKB-EC"/>
</dbReference>